<dbReference type="Pfam" id="PF00501">
    <property type="entry name" value="AMP-binding"/>
    <property type="match status" value="1"/>
</dbReference>
<dbReference type="Pfam" id="PF13193">
    <property type="entry name" value="AMP-binding_C"/>
    <property type="match status" value="1"/>
</dbReference>
<dbReference type="SUPFAM" id="SSF52540">
    <property type="entry name" value="P-loop containing nucleoside triphosphate hydrolases"/>
    <property type="match status" value="1"/>
</dbReference>
<name>A0A1B2DKL3_9BACL</name>
<dbReference type="InterPro" id="IPR025110">
    <property type="entry name" value="AMP-bd_C"/>
</dbReference>
<proteinExistence type="inferred from homology"/>
<dbReference type="GO" id="GO:0031956">
    <property type="term" value="F:medium-chain fatty acid-CoA ligase activity"/>
    <property type="evidence" value="ECO:0007669"/>
    <property type="project" value="TreeGrafter"/>
</dbReference>
<reference evidence="5" key="1">
    <citation type="submission" date="2016-08" db="EMBL/GenBank/DDBJ databases">
        <title>Complete Genome Seqeunce of Paenibacillus sp. BIHB 4019 from tea rhizoplane.</title>
        <authorList>
            <person name="Thakur R."/>
            <person name="Swarnkar M.K."/>
            <person name="Gulati A."/>
        </authorList>
    </citation>
    <scope>NUCLEOTIDE SEQUENCE [LARGE SCALE GENOMIC DNA]</scope>
    <source>
        <strain evidence="5">BIHB4019</strain>
    </source>
</reference>
<evidence type="ECO:0000256" key="2">
    <source>
        <dbReference type="ARBA" id="ARBA00022598"/>
    </source>
</evidence>
<dbReference type="Pfam" id="PF13469">
    <property type="entry name" value="Sulfotransfer_3"/>
    <property type="match status" value="1"/>
</dbReference>
<dbReference type="SUPFAM" id="SSF56801">
    <property type="entry name" value="Acetyl-CoA synthetase-like"/>
    <property type="match status" value="1"/>
</dbReference>
<evidence type="ECO:0000259" key="3">
    <source>
        <dbReference type="Pfam" id="PF00501"/>
    </source>
</evidence>
<evidence type="ECO:0000313" key="5">
    <source>
        <dbReference type="EMBL" id="ANY68221.1"/>
    </source>
</evidence>
<dbReference type="EMBL" id="CP016808">
    <property type="protein sequence ID" value="ANY68221.1"/>
    <property type="molecule type" value="Genomic_DNA"/>
</dbReference>
<evidence type="ECO:0000256" key="1">
    <source>
        <dbReference type="ARBA" id="ARBA00006432"/>
    </source>
</evidence>
<dbReference type="PANTHER" id="PTHR43201">
    <property type="entry name" value="ACYL-COA SYNTHETASE"/>
    <property type="match status" value="1"/>
</dbReference>
<dbReference type="RefSeq" id="WP_172455550.1">
    <property type="nucleotide sequence ID" value="NZ_CP016808.1"/>
</dbReference>
<gene>
    <name evidence="5" type="ORF">BBD42_18360</name>
</gene>
<dbReference type="Gene3D" id="3.30.300.30">
    <property type="match status" value="1"/>
</dbReference>
<comment type="similarity">
    <text evidence="1">Belongs to the ATP-dependent AMP-binding enzyme family.</text>
</comment>
<sequence>MLLNSIDKQAFYQALISNSAEPSQLAMKFSSSVTYGQLFEEIESGRLQLAEAGVKEGDLVALQIKSSLTFVFLLFAVWKQGAQAMLLDSRLKQTETEALLQEYGPHYYICSTDQSHPLASFAEKVSFEIVKLQQSKGCEPECVLHLFTSGSTGKPKAIGRTAEAILGDLHKLTAVPLLSRDDRVLALSPLTHTFGLLNGLLLTLFTGACLYFPRNHQSLSILQTLREERITVMYGVPFHYQLLGQAPGPEPLPELKHAISAGEALSLEVYQAFYERYGVTIGQQYGTSETGVLTMDWDGKYPESVGRPLPGVSLRIENDEVLAELLESPYLPRTVNERWSKGWFNTSDTGSINEEQILYLAGRSDSIKIIGGLKVNLQEIELKLKNHPEIRDVLVCLSEDNQIIEAHVERQESLLESSLLEWCREHMADYKVPRRFYWARKLPRTSTGKLIRMNPHSLNREEERLQKQLYQEPQKVSLLLDLGSVFEKQGRLLEANDLYRRAKRFSVSNEDLLKIEKELARIHILMEHAAFTKKDYAASLNKMVSVYCYGRSGTHLMKSLLDGHPNIILTMLNGVEIFKLWQSTIKPREGRMDHQEIVDAIFKTFPGEFNEGCILEEPKQNGMCALGEGRDQIFAIDRARFKTAFLEITETADLMDMTFFYQAVQLAASCALGRTYDFNSELPVIIEGGIHFGTSVAETEQFIELFPYAKLFHMIRNPVIAFASALNYQLHAGKASVYNLCFQLQALFHGVPVTERWTDRTYLVKLEDLHVKPKATLELICKHLGIDWDESLLHSTFGGMKWWNSLTSEVVSGFNTRTISKSYDELLSSFDKFRLESMLRIKYRAWGYPGHDYYNYDNLMELLAFPFKFEKQYGEFVENSAILRTMVHRLCMKLLAEEHELGDTDRLEYQVQLLSERQADHAVR</sequence>
<protein>
    <recommendedName>
        <fullName evidence="6">AMP-dependent synthetase/ligase domain-containing protein</fullName>
    </recommendedName>
</protein>
<dbReference type="InterPro" id="IPR000873">
    <property type="entry name" value="AMP-dep_synth/lig_dom"/>
</dbReference>
<evidence type="ECO:0008006" key="6">
    <source>
        <dbReference type="Google" id="ProtNLM"/>
    </source>
</evidence>
<dbReference type="InterPro" id="IPR027417">
    <property type="entry name" value="P-loop_NTPase"/>
</dbReference>
<dbReference type="PANTHER" id="PTHR43201:SF5">
    <property type="entry name" value="MEDIUM-CHAIN ACYL-COA LIGASE ACSF2, MITOCHONDRIAL"/>
    <property type="match status" value="1"/>
</dbReference>
<dbReference type="Gene3D" id="3.40.50.12780">
    <property type="entry name" value="N-terminal domain of ligase-like"/>
    <property type="match status" value="1"/>
</dbReference>
<feature type="domain" description="AMP-binding enzyme C-terminal" evidence="4">
    <location>
        <begin position="379"/>
        <end position="449"/>
    </location>
</feature>
<dbReference type="GO" id="GO:0006631">
    <property type="term" value="P:fatty acid metabolic process"/>
    <property type="evidence" value="ECO:0007669"/>
    <property type="project" value="TreeGrafter"/>
</dbReference>
<accession>A0A1B2DKL3</accession>
<organism evidence="5">
    <name type="scientific">Paenibacillus sp. BIHB 4019</name>
    <dbReference type="NCBI Taxonomy" id="1870819"/>
    <lineage>
        <taxon>Bacteria</taxon>
        <taxon>Bacillati</taxon>
        <taxon>Bacillota</taxon>
        <taxon>Bacilli</taxon>
        <taxon>Bacillales</taxon>
        <taxon>Paenibacillaceae</taxon>
        <taxon>Paenibacillus</taxon>
    </lineage>
</organism>
<dbReference type="Gene3D" id="3.40.50.300">
    <property type="entry name" value="P-loop containing nucleotide triphosphate hydrolases"/>
    <property type="match status" value="1"/>
</dbReference>
<dbReference type="AlphaFoldDB" id="A0A1B2DKL3"/>
<dbReference type="InterPro" id="IPR042099">
    <property type="entry name" value="ANL_N_sf"/>
</dbReference>
<evidence type="ECO:0000259" key="4">
    <source>
        <dbReference type="Pfam" id="PF13193"/>
    </source>
</evidence>
<dbReference type="InterPro" id="IPR045851">
    <property type="entry name" value="AMP-bd_C_sf"/>
</dbReference>
<dbReference type="CDD" id="cd04433">
    <property type="entry name" value="AFD_class_I"/>
    <property type="match status" value="1"/>
</dbReference>
<keyword evidence="2" id="KW-0436">Ligase</keyword>
<feature type="domain" description="AMP-dependent synthetase/ligase" evidence="3">
    <location>
        <begin position="22"/>
        <end position="320"/>
    </location>
</feature>